<comment type="caution">
    <text evidence="3">The sequence shown here is derived from an EMBL/GenBank/DDBJ whole genome shotgun (WGS) entry which is preliminary data.</text>
</comment>
<dbReference type="RefSeq" id="WP_189436462.1">
    <property type="nucleotide sequence ID" value="NZ_BMXE01000003.1"/>
</dbReference>
<dbReference type="Gene3D" id="3.30.750.140">
    <property type="match status" value="1"/>
</dbReference>
<evidence type="ECO:0000313" key="3">
    <source>
        <dbReference type="EMBL" id="GHB30057.1"/>
    </source>
</evidence>
<proteinExistence type="predicted"/>
<name>A0ABQ3EBX7_9HYPH</name>
<evidence type="ECO:0000259" key="2">
    <source>
        <dbReference type="Pfam" id="PF02120"/>
    </source>
</evidence>
<organism evidence="3 4">
    <name type="scientific">Pseudovibrio japonicus</name>
    <dbReference type="NCBI Taxonomy" id="366534"/>
    <lineage>
        <taxon>Bacteria</taxon>
        <taxon>Pseudomonadati</taxon>
        <taxon>Pseudomonadota</taxon>
        <taxon>Alphaproteobacteria</taxon>
        <taxon>Hyphomicrobiales</taxon>
        <taxon>Stappiaceae</taxon>
        <taxon>Pseudovibrio</taxon>
    </lineage>
</organism>
<dbReference type="InterPro" id="IPR021136">
    <property type="entry name" value="Flagellar_hook_control-like_C"/>
</dbReference>
<dbReference type="Proteomes" id="UP000637980">
    <property type="component" value="Unassembled WGS sequence"/>
</dbReference>
<feature type="region of interest" description="Disordered" evidence="1">
    <location>
        <begin position="722"/>
        <end position="795"/>
    </location>
</feature>
<dbReference type="InterPro" id="IPR038610">
    <property type="entry name" value="FliK-like_C_sf"/>
</dbReference>
<evidence type="ECO:0000256" key="1">
    <source>
        <dbReference type="SAM" id="MobiDB-lite"/>
    </source>
</evidence>
<feature type="domain" description="Flagellar hook-length control protein-like C-terminal" evidence="2">
    <location>
        <begin position="663"/>
        <end position="738"/>
    </location>
</feature>
<evidence type="ECO:0000313" key="4">
    <source>
        <dbReference type="Proteomes" id="UP000637980"/>
    </source>
</evidence>
<dbReference type="CDD" id="cd17470">
    <property type="entry name" value="T3SS_Flik_C"/>
    <property type="match status" value="1"/>
</dbReference>
<dbReference type="Pfam" id="PF02120">
    <property type="entry name" value="Flg_hook"/>
    <property type="match status" value="1"/>
</dbReference>
<accession>A0ABQ3EBX7</accession>
<feature type="compositionally biased region" description="Low complexity" evidence="1">
    <location>
        <begin position="748"/>
        <end position="758"/>
    </location>
</feature>
<reference evidence="4" key="1">
    <citation type="journal article" date="2019" name="Int. J. Syst. Evol. Microbiol.">
        <title>The Global Catalogue of Microorganisms (GCM) 10K type strain sequencing project: providing services to taxonomists for standard genome sequencing and annotation.</title>
        <authorList>
            <consortium name="The Broad Institute Genomics Platform"/>
            <consortium name="The Broad Institute Genome Sequencing Center for Infectious Disease"/>
            <person name="Wu L."/>
            <person name="Ma J."/>
        </authorList>
    </citation>
    <scope>NUCLEOTIDE SEQUENCE [LARGE SCALE GENOMIC DNA]</scope>
    <source>
        <strain evidence="4">KCTC 12861</strain>
    </source>
</reference>
<gene>
    <name evidence="3" type="ORF">GCM10007094_18080</name>
</gene>
<dbReference type="EMBL" id="BMXE01000003">
    <property type="protein sequence ID" value="GHB30057.1"/>
    <property type="molecule type" value="Genomic_DNA"/>
</dbReference>
<sequence length="795" mass="80543">MSQSALPGISRPVQPQIPLKSVLGQGGSALLGESTPGQDLELFSGLLARASERDGAAAAAGDGFSTAMVAGGDLPVLEPDLIRDEKGESAVAGLAGELPATSVSQVLSHVAPGLIATAPSQDDVTLPTDGEGKAAQLNAKPAFIPAPQSVQNEVSQPNRVDRSVRSEVALSVAGQQGFGVKAVAGEEQVNAPTTAESGAVVSRTNQQTMPAGQILPQKGDELVGVSAGQVANEAGAVAGGGIQPVVEAVQNAEGLLKQNVGPAVTDVAVKQMAQAEMQLSAPVPPKTEEVAKVVRELGIPSTGVLETFRKADATQPSQTTITPVRGELSSGGVVDSAGVIGKSAGPDVVTQDSAAFIEKAFAREKAAGPSGADIIIKGNAEPSLGSRQISELAARPDVKALNVQAEPAQAVLPEIKGAGLAVSGDELAGASDGEADIALAKPILVRQSDRAGSGFVGQQQRTSHSVPVAGEGDLIFPNVTVKSDGSVEKSGQAVEGQKLAVVTAAQKGDGHVHVAEHVSRTASIATVATPMAGKDRSASGSVPATLTSDGSAQSDGAQEVGDQTSIQNKAADQSSSGTKKSAAAPVSIQVSVQQGNEQTVTTSSFGWGLSAGMQDGAEGELDWESSEAVAGTTARSEAGLRSVGSLPTSTLRNVANSVWPEIARQASGGVNRFEIRLDPKELGVVDVSIEFTKDGRVRAHLMVERPETLELLQRDQRGLEKALQDAGVESGKSSLEFSLGRGGGGSQGSEAEGHQQSGVGHVAGNANDTELHEASYPIHKNLNGSSRAGGLDISV</sequence>
<keyword evidence="4" id="KW-1185">Reference proteome</keyword>
<feature type="compositionally biased region" description="Polar residues" evidence="1">
    <location>
        <begin position="538"/>
        <end position="579"/>
    </location>
</feature>
<feature type="region of interest" description="Disordered" evidence="1">
    <location>
        <begin position="526"/>
        <end position="582"/>
    </location>
</feature>
<protein>
    <recommendedName>
        <fullName evidence="2">Flagellar hook-length control protein-like C-terminal domain-containing protein</fullName>
    </recommendedName>
</protein>